<proteinExistence type="predicted"/>
<dbReference type="OrthoDB" id="6282652at2759"/>
<accession>A0A0R3SX43</accession>
<evidence type="ECO:0000313" key="2">
    <source>
        <dbReference type="Proteomes" id="UP000274504"/>
    </source>
</evidence>
<evidence type="ECO:0000313" key="1">
    <source>
        <dbReference type="EMBL" id="VDL63037.1"/>
    </source>
</evidence>
<dbReference type="Proteomes" id="UP000274504">
    <property type="component" value="Unassembled WGS sequence"/>
</dbReference>
<reference evidence="3" key="1">
    <citation type="submission" date="2017-02" db="UniProtKB">
        <authorList>
            <consortium name="WormBaseParasite"/>
        </authorList>
    </citation>
    <scope>IDENTIFICATION</scope>
</reference>
<dbReference type="EMBL" id="UYSG01011605">
    <property type="protein sequence ID" value="VDL63037.1"/>
    <property type="molecule type" value="Genomic_DNA"/>
</dbReference>
<name>A0A0R3SX43_HYMDI</name>
<dbReference type="WBParaSite" id="HDID_0001029001-mRNA-1">
    <property type="protein sequence ID" value="HDID_0001029001-mRNA-1"/>
    <property type="gene ID" value="HDID_0001029001"/>
</dbReference>
<gene>
    <name evidence="1" type="ORF">HDID_LOCUS10288</name>
</gene>
<dbReference type="AlphaFoldDB" id="A0A0R3SX43"/>
<evidence type="ECO:0000313" key="3">
    <source>
        <dbReference type="WBParaSite" id="HDID_0001029001-mRNA-1"/>
    </source>
</evidence>
<organism evidence="3">
    <name type="scientific">Hymenolepis diminuta</name>
    <name type="common">Rat tapeworm</name>
    <dbReference type="NCBI Taxonomy" id="6216"/>
    <lineage>
        <taxon>Eukaryota</taxon>
        <taxon>Metazoa</taxon>
        <taxon>Spiralia</taxon>
        <taxon>Lophotrochozoa</taxon>
        <taxon>Platyhelminthes</taxon>
        <taxon>Cestoda</taxon>
        <taxon>Eucestoda</taxon>
        <taxon>Cyclophyllidea</taxon>
        <taxon>Hymenolepididae</taxon>
        <taxon>Hymenolepis</taxon>
    </lineage>
</organism>
<reference evidence="1 2" key="2">
    <citation type="submission" date="2018-11" db="EMBL/GenBank/DDBJ databases">
        <authorList>
            <consortium name="Pathogen Informatics"/>
        </authorList>
    </citation>
    <scope>NUCLEOTIDE SEQUENCE [LARGE SCALE GENOMIC DNA]</scope>
</reference>
<protein>
    <submittedName>
        <fullName evidence="3">Kelch repeat-containing F-box family protein</fullName>
    </submittedName>
</protein>
<sequence length="194" mass="21763">MTVRNIFYWQIDEEWISSTPRPHFCASMTSLLSITKIENSTDERALGCPFASAPSESYGKKRSQMRCLVEGQKTEKNQPITSSLMPPSSTEANGYSSEYCGFRFNSGVLVIGGTGRNKLPLRSTELLTQWWGEGGGGGSANWQWRPFPPMNDSLPAIPLSVYFQGRVYIVGRRECVDKMEMEMERWQQAVSGPS</sequence>